<comment type="caution">
    <text evidence="2">The sequence shown here is derived from an EMBL/GenBank/DDBJ whole genome shotgun (WGS) entry which is preliminary data.</text>
</comment>
<reference evidence="3" key="1">
    <citation type="journal article" date="2019" name="Int. J. Syst. Evol. Microbiol.">
        <title>The Global Catalogue of Microorganisms (GCM) 10K type strain sequencing project: providing services to taxonomists for standard genome sequencing and annotation.</title>
        <authorList>
            <consortium name="The Broad Institute Genomics Platform"/>
            <consortium name="The Broad Institute Genome Sequencing Center for Infectious Disease"/>
            <person name="Wu L."/>
            <person name="Ma J."/>
        </authorList>
    </citation>
    <scope>NUCLEOTIDE SEQUENCE [LARGE SCALE GENOMIC DNA]</scope>
    <source>
        <strain evidence="3">JCM 16908</strain>
    </source>
</reference>
<evidence type="ECO:0000313" key="2">
    <source>
        <dbReference type="EMBL" id="GAA3816173.1"/>
    </source>
</evidence>
<proteinExistence type="predicted"/>
<evidence type="ECO:0000313" key="3">
    <source>
        <dbReference type="Proteomes" id="UP001500888"/>
    </source>
</evidence>
<accession>A0ABP7IE09</accession>
<gene>
    <name evidence="2" type="ORF">GCM10022226_41140</name>
</gene>
<protein>
    <submittedName>
        <fullName evidence="2">Uncharacterized protein</fullName>
    </submittedName>
</protein>
<keyword evidence="3" id="KW-1185">Reference proteome</keyword>
<organism evidence="2 3">
    <name type="scientific">Sphaerisporangium flaviroseum</name>
    <dbReference type="NCBI Taxonomy" id="509199"/>
    <lineage>
        <taxon>Bacteria</taxon>
        <taxon>Bacillati</taxon>
        <taxon>Actinomycetota</taxon>
        <taxon>Actinomycetes</taxon>
        <taxon>Streptosporangiales</taxon>
        <taxon>Streptosporangiaceae</taxon>
        <taxon>Sphaerisporangium</taxon>
    </lineage>
</organism>
<name>A0ABP7IE09_9ACTN</name>
<dbReference type="Proteomes" id="UP001500888">
    <property type="component" value="Unassembled WGS sequence"/>
</dbReference>
<feature type="region of interest" description="Disordered" evidence="1">
    <location>
        <begin position="49"/>
        <end position="69"/>
    </location>
</feature>
<dbReference type="EMBL" id="BAAAZR010000009">
    <property type="protein sequence ID" value="GAA3816173.1"/>
    <property type="molecule type" value="Genomic_DNA"/>
</dbReference>
<evidence type="ECO:0000256" key="1">
    <source>
        <dbReference type="SAM" id="MobiDB-lite"/>
    </source>
</evidence>
<sequence length="69" mass="7339">MFVSVVGVPERNRAEGAASSHQVGLGDVLARDPVITHLYLLVSDRRTGCSRNHRPGGPKCCKLARGGRG</sequence>